<reference evidence="2 3" key="1">
    <citation type="submission" date="2013-02" db="EMBL/GenBank/DDBJ databases">
        <title>The Genome Sequence of Enterococcus asini ATCC_700915.</title>
        <authorList>
            <consortium name="The Broad Institute Genome Sequencing Platform"/>
            <consortium name="The Broad Institute Genome Sequencing Center for Infectious Disease"/>
            <person name="Earl A.M."/>
            <person name="Gilmore M.S."/>
            <person name="Lebreton F."/>
            <person name="Walker B."/>
            <person name="Young S.K."/>
            <person name="Zeng Q."/>
            <person name="Gargeya S."/>
            <person name="Fitzgerald M."/>
            <person name="Haas B."/>
            <person name="Abouelleil A."/>
            <person name="Alvarado L."/>
            <person name="Arachchi H.M."/>
            <person name="Berlin A.M."/>
            <person name="Chapman S.B."/>
            <person name="Dewar J."/>
            <person name="Goldberg J."/>
            <person name="Griggs A."/>
            <person name="Gujja S."/>
            <person name="Hansen M."/>
            <person name="Howarth C."/>
            <person name="Imamovic A."/>
            <person name="Larimer J."/>
            <person name="McCowan C."/>
            <person name="Murphy C."/>
            <person name="Neiman D."/>
            <person name="Pearson M."/>
            <person name="Priest M."/>
            <person name="Roberts A."/>
            <person name="Saif S."/>
            <person name="Shea T."/>
            <person name="Sisk P."/>
            <person name="Sykes S."/>
            <person name="Wortman J."/>
            <person name="Nusbaum C."/>
            <person name="Birren B."/>
        </authorList>
    </citation>
    <scope>NUCLEOTIDE SEQUENCE [LARGE SCALE GENOMIC DNA]</scope>
    <source>
        <strain evidence="2 3">ATCC 700915</strain>
    </source>
</reference>
<sequence length="369" mass="39313">MAVPILQDAISFIQGIVGQLTTFWQENGQQIIAAVQNAFSMVASIINFIMPAVALVIQSVWENIKGIIQGALDIILGLVKVFTGIFTGDFSTFWAGIKQMFSGALNFLYNLWSVIAMGKILGGIKSFVTAGFSSIKGFASNVMNAFKGMLTGASGSWNALKSAISGAINGAKSIASGAVNAIKSTVTSVFNGLKSAVTGTWNGIKSAITNPIEAAKNVVSGIVNKIKGLFNFKLKFPPIEIPKIPLPYFKISGSFNPLKGQIPKLDIGWHATGGIFTGPSVIGVGEAGDEAVVPLSNKSRMAPFAKAVADFMQDGQKQESTSRRTAQPVSVESHIYLNEREIVRAITPGVTKRQTVDKVNDNRRNGLRK</sequence>
<dbReference type="eggNOG" id="COG5412">
    <property type="taxonomic scope" value="Bacteria"/>
</dbReference>
<evidence type="ECO:0008006" key="4">
    <source>
        <dbReference type="Google" id="ProtNLM"/>
    </source>
</evidence>
<evidence type="ECO:0000313" key="3">
    <source>
        <dbReference type="Proteomes" id="UP000013777"/>
    </source>
</evidence>
<dbReference type="Proteomes" id="UP000013777">
    <property type="component" value="Unassembled WGS sequence"/>
</dbReference>
<dbReference type="Gene3D" id="1.20.120.20">
    <property type="entry name" value="Apolipoprotein"/>
    <property type="match status" value="1"/>
</dbReference>
<dbReference type="EMBL" id="AJAP01000007">
    <property type="protein sequence ID" value="EOH89166.1"/>
    <property type="molecule type" value="Genomic_DNA"/>
</dbReference>
<gene>
    <name evidence="2" type="ORF">UAS_00705</name>
</gene>
<feature type="transmembrane region" description="Helical" evidence="1">
    <location>
        <begin position="67"/>
        <end position="86"/>
    </location>
</feature>
<name>R2S8J2_9ENTE</name>
<dbReference type="STRING" id="57732.RU94_GL001757"/>
<accession>R2S8J2</accession>
<protein>
    <recommendedName>
        <fullName evidence="4">Phage tail tape measure protein, TP901 family, core region</fullName>
    </recommendedName>
</protein>
<feature type="transmembrane region" description="Helical" evidence="1">
    <location>
        <begin position="107"/>
        <end position="128"/>
    </location>
</feature>
<evidence type="ECO:0000313" key="2">
    <source>
        <dbReference type="EMBL" id="EOH89166.1"/>
    </source>
</evidence>
<comment type="caution">
    <text evidence="2">The sequence shown here is derived from an EMBL/GenBank/DDBJ whole genome shotgun (WGS) entry which is preliminary data.</text>
</comment>
<dbReference type="PANTHER" id="PTHR37813:SF1">
    <property type="entry name" value="FELS-2 PROPHAGE PROTEIN"/>
    <property type="match status" value="1"/>
</dbReference>
<keyword evidence="1" id="KW-0812">Transmembrane</keyword>
<keyword evidence="1" id="KW-0472">Membrane</keyword>
<dbReference type="eggNOG" id="COG5280">
    <property type="taxonomic scope" value="Bacteria"/>
</dbReference>
<keyword evidence="3" id="KW-1185">Reference proteome</keyword>
<feature type="transmembrane region" description="Helical" evidence="1">
    <location>
        <begin position="38"/>
        <end position="61"/>
    </location>
</feature>
<proteinExistence type="predicted"/>
<keyword evidence="1" id="KW-1133">Transmembrane helix</keyword>
<evidence type="ECO:0000256" key="1">
    <source>
        <dbReference type="SAM" id="Phobius"/>
    </source>
</evidence>
<dbReference type="PANTHER" id="PTHR37813">
    <property type="entry name" value="FELS-2 PROPHAGE PROTEIN"/>
    <property type="match status" value="1"/>
</dbReference>
<organism evidence="2 3">
    <name type="scientific">Enterococcus asini ATCC 700915</name>
    <dbReference type="NCBI Taxonomy" id="1158606"/>
    <lineage>
        <taxon>Bacteria</taxon>
        <taxon>Bacillati</taxon>
        <taxon>Bacillota</taxon>
        <taxon>Bacilli</taxon>
        <taxon>Lactobacillales</taxon>
        <taxon>Enterococcaceae</taxon>
        <taxon>Enterococcus</taxon>
    </lineage>
</organism>
<dbReference type="HOGENOM" id="CLU_749520_0_0_9"/>
<dbReference type="AlphaFoldDB" id="R2S8J2"/>
<dbReference type="PATRIC" id="fig|1158606.3.peg.665"/>